<dbReference type="Pfam" id="PF05347">
    <property type="entry name" value="Complex1_LYR"/>
    <property type="match status" value="1"/>
</dbReference>
<evidence type="ECO:0000313" key="2">
    <source>
        <dbReference type="EMBL" id="RNF03203.1"/>
    </source>
</evidence>
<comment type="caution">
    <text evidence="2">The sequence shown here is derived from an EMBL/GenBank/DDBJ whole genome shotgun (WGS) entry which is preliminary data.</text>
</comment>
<dbReference type="Proteomes" id="UP000283634">
    <property type="component" value="Unassembled WGS sequence"/>
</dbReference>
<dbReference type="GO" id="GO:1990221">
    <property type="term" value="C:L-cysteine desulfurase complex"/>
    <property type="evidence" value="ECO:0007669"/>
    <property type="project" value="TreeGrafter"/>
</dbReference>
<dbReference type="PANTHER" id="PTHR13166">
    <property type="entry name" value="PROTEIN C6ORF149"/>
    <property type="match status" value="1"/>
</dbReference>
<evidence type="ECO:0000313" key="3">
    <source>
        <dbReference type="Proteomes" id="UP000283634"/>
    </source>
</evidence>
<dbReference type="EMBL" id="MKGL01000204">
    <property type="protein sequence ID" value="RNF03203.1"/>
    <property type="molecule type" value="Genomic_DNA"/>
</dbReference>
<dbReference type="AlphaFoldDB" id="A0A3S5IQY6"/>
<dbReference type="PANTHER" id="PTHR13166:SF7">
    <property type="entry name" value="LYR MOTIF-CONTAINING PROTEIN 4"/>
    <property type="match status" value="1"/>
</dbReference>
<gene>
    <name evidence="2" type="ORF">TraAM80_05883</name>
</gene>
<feature type="domain" description="Complex 1 LYR protein" evidence="1">
    <location>
        <begin position="16"/>
        <end position="63"/>
    </location>
</feature>
<dbReference type="InterPro" id="IPR051522">
    <property type="entry name" value="ISC_assembly_LYR"/>
</dbReference>
<proteinExistence type="predicted"/>
<evidence type="ECO:0000259" key="1">
    <source>
        <dbReference type="Pfam" id="PF05347"/>
    </source>
</evidence>
<accession>A0A3S5IQY6</accession>
<dbReference type="GO" id="GO:0005739">
    <property type="term" value="C:mitochondrion"/>
    <property type="evidence" value="ECO:0007669"/>
    <property type="project" value="TreeGrafter"/>
</dbReference>
<dbReference type="InterPro" id="IPR008011">
    <property type="entry name" value="Complex1_LYR_dom"/>
</dbReference>
<keyword evidence="3" id="KW-1185">Reference proteome</keyword>
<dbReference type="OMA" id="PDYNFRH"/>
<protein>
    <submittedName>
        <fullName evidence="2">Putative iron-sulfur cluster assembly protein</fullName>
    </submittedName>
</protein>
<dbReference type="OrthoDB" id="275715at2759"/>
<reference evidence="2 3" key="1">
    <citation type="journal article" date="2018" name="BMC Genomics">
        <title>Genomic comparison of Trypanosoma conorhini and Trypanosoma rangeli to Trypanosoma cruzi strains of high and low virulence.</title>
        <authorList>
            <person name="Bradwell K.R."/>
            <person name="Koparde V.N."/>
            <person name="Matveyev A.V."/>
            <person name="Serrano M.G."/>
            <person name="Alves J.M."/>
            <person name="Parikh H."/>
            <person name="Huang B."/>
            <person name="Lee V."/>
            <person name="Espinosa-Alvarez O."/>
            <person name="Ortiz P.A."/>
            <person name="Costa-Martins A.G."/>
            <person name="Teixeira M.M."/>
            <person name="Buck G.A."/>
        </authorList>
    </citation>
    <scope>NUCLEOTIDE SEQUENCE [LARGE SCALE GENOMIC DNA]</scope>
    <source>
        <strain evidence="2 3">AM80</strain>
    </source>
</reference>
<sequence length="101" mass="12067">MSTATQQSMARLRTKMIRAAKTFPDYNFRNYFVRHVKDQFAEMERWTVEEQRRFLAQEGAEKLYEMRRMALVNRLFATTPVFLEKRASSHVTGVEQQTNEK</sequence>
<organism evidence="2 3">
    <name type="scientific">Trypanosoma rangeli</name>
    <dbReference type="NCBI Taxonomy" id="5698"/>
    <lineage>
        <taxon>Eukaryota</taxon>
        <taxon>Discoba</taxon>
        <taxon>Euglenozoa</taxon>
        <taxon>Kinetoplastea</taxon>
        <taxon>Metakinetoplastina</taxon>
        <taxon>Trypanosomatida</taxon>
        <taxon>Trypanosomatidae</taxon>
        <taxon>Trypanosoma</taxon>
        <taxon>Herpetosoma</taxon>
    </lineage>
</organism>
<name>A0A3S5IQY6_TRYRA</name>
<dbReference type="RefSeq" id="XP_029237370.1">
    <property type="nucleotide sequence ID" value="XM_029382745.1"/>
</dbReference>
<dbReference type="GO" id="GO:0016226">
    <property type="term" value="P:iron-sulfur cluster assembly"/>
    <property type="evidence" value="ECO:0007669"/>
    <property type="project" value="TreeGrafter"/>
</dbReference>
<dbReference type="GeneID" id="40329816"/>